<feature type="binding site" evidence="18">
    <location>
        <position position="143"/>
    </location>
    <ligand>
        <name>substrate</name>
    </ligand>
</feature>
<dbReference type="HOGENOM" id="CLU_017054_6_0_1"/>
<evidence type="ECO:0000256" key="13">
    <source>
        <dbReference type="ARBA" id="ARBA00068178"/>
    </source>
</evidence>
<dbReference type="FunFam" id="3.30.1180.20:FF:000001">
    <property type="entry name" value="Dihydroxyacetone kinase 1"/>
    <property type="match status" value="1"/>
</dbReference>
<dbReference type="UniPathway" id="UPA00617">
    <property type="reaction ID" value="UER00669"/>
</dbReference>
<dbReference type="STRING" id="559304.G8YMK2"/>
<accession>G8YMK2</accession>
<proteinExistence type="inferred from homology"/>
<evidence type="ECO:0000256" key="17">
    <source>
        <dbReference type="PIRSR" id="PIRSR612734-1"/>
    </source>
</evidence>
<dbReference type="OrthoDB" id="1724672at2759"/>
<evidence type="ECO:0000256" key="15">
    <source>
        <dbReference type="ARBA" id="ARBA00079901"/>
    </source>
</evidence>
<dbReference type="InterPro" id="IPR050861">
    <property type="entry name" value="Dihydroxyacetone_Kinase"/>
</dbReference>
<dbReference type="GO" id="GO:0050354">
    <property type="term" value="F:triokinase activity"/>
    <property type="evidence" value="ECO:0007669"/>
    <property type="project" value="UniProtKB-EC"/>
</dbReference>
<sequence>MLKQLYGEHFSIDFCKTSLSDPLDTFQIKYQLSLHSINQEKMVKNFDVDTPVLTSLQGFALSNPQLTLIKSDKVIFREPKKSNVALIAGGGAGHEPAHAGFIGKGALTGAVSGEIFASPSTKQILNGVKVLSSGSKGVLLIAKNYTGDVLHFGLAGERARALGIDTEVVVIGDDVAVGRSKGGLVGRRAIAGTVFVHKIVGAFVEYYKHDLKSAATLAKAVNDNLVTIGSSLDHAKVPDQDFKSTLKDNEMEIGMGIHNEPGVKILSPVPHTKNMLKDELLPKLLNPNDKDRAFVQFDEKDEVVLLVNNLGGVSNLILSAIAKTTTELLKAEYGIVPVRVYQGTLMTALNGEGFSVTLLNVTKADKATASSLGFKSIVELLDANTDAPAWPVKKYTTNAPAYDASLVKDDKDNVQPAGIFDFDHFSRFLKSGVEKIIEAEPLITKLDTQVGDGDCGTTLVAGGNGVINNLSKVPKSSLSEALHTISNLIETYQGGTSGGIFSIFISGLSEGIIINSSKGSPVDGTVFGKALVHALSTLYKYTRARPGDSTIIDALEPFVKEFAKSNDLHKAVEAASQGAKLTGSFEAKYGRASYVGDSSEIPDPGAIGLVEFLKGVESSF</sequence>
<evidence type="ECO:0000256" key="10">
    <source>
        <dbReference type="ARBA" id="ARBA00022840"/>
    </source>
</evidence>
<evidence type="ECO:0000256" key="3">
    <source>
        <dbReference type="ARBA" id="ARBA00008757"/>
    </source>
</evidence>
<evidence type="ECO:0000256" key="12">
    <source>
        <dbReference type="ARBA" id="ARBA00048898"/>
    </source>
</evidence>
<evidence type="ECO:0000256" key="7">
    <source>
        <dbReference type="ARBA" id="ARBA00022741"/>
    </source>
</evidence>
<organism evidence="21 22">
    <name type="scientific">Pichia sorbitophila (strain ATCC MYA-4447 / BCRC 22081 / CBS 7064 / NBRC 10061 / NRRL Y-12695)</name>
    <name type="common">Hybrid yeast</name>
    <dbReference type="NCBI Taxonomy" id="559304"/>
    <lineage>
        <taxon>Eukaryota</taxon>
        <taxon>Fungi</taxon>
        <taxon>Dikarya</taxon>
        <taxon>Ascomycota</taxon>
        <taxon>Saccharomycotina</taxon>
        <taxon>Pichiomycetes</taxon>
        <taxon>Debaryomycetaceae</taxon>
        <taxon>Millerozyma</taxon>
    </lineage>
</organism>
<comment type="catalytic activity">
    <reaction evidence="12">
        <text>dihydroxyacetone + ATP = dihydroxyacetone phosphate + ADP + H(+)</text>
        <dbReference type="Rhea" id="RHEA:15773"/>
        <dbReference type="ChEBI" id="CHEBI:15378"/>
        <dbReference type="ChEBI" id="CHEBI:16016"/>
        <dbReference type="ChEBI" id="CHEBI:30616"/>
        <dbReference type="ChEBI" id="CHEBI:57642"/>
        <dbReference type="ChEBI" id="CHEBI:456216"/>
        <dbReference type="EC" id="2.7.1.29"/>
    </reaction>
</comment>
<dbReference type="GO" id="GO:0005524">
    <property type="term" value="F:ATP binding"/>
    <property type="evidence" value="ECO:0007669"/>
    <property type="project" value="UniProtKB-KW"/>
</dbReference>
<dbReference type="NCBIfam" id="TIGR02361">
    <property type="entry name" value="dak_ATP"/>
    <property type="match status" value="1"/>
</dbReference>
<dbReference type="GO" id="GO:0004371">
    <property type="term" value="F:glycerone kinase activity"/>
    <property type="evidence" value="ECO:0007669"/>
    <property type="project" value="UniProtKB-EC"/>
</dbReference>
<evidence type="ECO:0000256" key="14">
    <source>
        <dbReference type="ARBA" id="ARBA00075491"/>
    </source>
</evidence>
<dbReference type="Pfam" id="PF02733">
    <property type="entry name" value="Dak1"/>
    <property type="match status" value="1"/>
</dbReference>
<keyword evidence="7" id="KW-0547">Nucleotide-binding</keyword>
<dbReference type="FunFam" id="3.40.50.10440:FF:000001">
    <property type="entry name" value="Dihydroxyacetone kinase, DhaK subunit"/>
    <property type="match status" value="1"/>
</dbReference>
<evidence type="ECO:0000256" key="11">
    <source>
        <dbReference type="ARBA" id="ARBA00047974"/>
    </source>
</evidence>
<protein>
    <recommendedName>
        <fullName evidence="13">Dihydroxyacetone kinase</fullName>
        <ecNumber evidence="5">2.7.1.28</ecNumber>
        <ecNumber evidence="4">2.7.1.29</ecNumber>
    </recommendedName>
    <alternativeName>
        <fullName evidence="14">Glycerone kinase</fullName>
    </alternativeName>
    <alternativeName>
        <fullName evidence="15">Triokinase</fullName>
    </alternativeName>
    <alternativeName>
        <fullName evidence="16">Triose kinase</fullName>
    </alternativeName>
</protein>
<dbReference type="InterPro" id="IPR004006">
    <property type="entry name" value="DhaK_dom"/>
</dbReference>
<dbReference type="EC" id="2.7.1.28" evidence="5"/>
<evidence type="ECO:0000256" key="8">
    <source>
        <dbReference type="ARBA" id="ARBA00022777"/>
    </source>
</evidence>
<dbReference type="Gene3D" id="3.40.50.10440">
    <property type="entry name" value="Dihydroxyacetone kinase, domain 1"/>
    <property type="match status" value="1"/>
</dbReference>
<gene>
    <name evidence="21" type="primary">Piso0_001211</name>
    <name evidence="21" type="ORF">GNLVRS01_PISO0E00202g</name>
</gene>
<dbReference type="AlphaFoldDB" id="G8YMK2"/>
<comment type="function">
    <text evidence="1">Catalyzes both the phosphorylation of dihydroxyacetone and of glyceraldehyde.</text>
</comment>
<evidence type="ECO:0000256" key="9">
    <source>
        <dbReference type="ARBA" id="ARBA00022798"/>
    </source>
</evidence>
<evidence type="ECO:0000259" key="20">
    <source>
        <dbReference type="PROSITE" id="PS51481"/>
    </source>
</evidence>
<dbReference type="Gene3D" id="1.25.40.340">
    <property type="match status" value="1"/>
</dbReference>
<dbReference type="InterPro" id="IPR036117">
    <property type="entry name" value="DhaL_dom_sf"/>
</dbReference>
<dbReference type="InterPro" id="IPR012734">
    <property type="entry name" value="DhaK_ATP"/>
</dbReference>
<dbReference type="EC" id="2.7.1.29" evidence="4"/>
<dbReference type="GO" id="GO:0019588">
    <property type="term" value="P:anaerobic glycerol catabolic process"/>
    <property type="evidence" value="ECO:0007669"/>
    <property type="project" value="UniProtKB-UniPathway"/>
</dbReference>
<dbReference type="Gene3D" id="3.30.1180.20">
    <property type="entry name" value="Dihydroxyacetone kinase, domain 2"/>
    <property type="match status" value="1"/>
</dbReference>
<dbReference type="Pfam" id="PF02734">
    <property type="entry name" value="Dak2"/>
    <property type="match status" value="1"/>
</dbReference>
<dbReference type="FunFam" id="1.25.40.340:FF:000001">
    <property type="entry name" value="Dihydroxyacetone kinase 1"/>
    <property type="match status" value="1"/>
</dbReference>
<comment type="similarity">
    <text evidence="3">Belongs to the dihydroxyacetone kinase (DAK) family.</text>
</comment>
<dbReference type="PANTHER" id="PTHR28629">
    <property type="entry name" value="TRIOKINASE/FMN CYCLASE"/>
    <property type="match status" value="1"/>
</dbReference>
<reference evidence="21 22" key="1">
    <citation type="journal article" date="2012" name="G3 (Bethesda)">
        <title>Pichia sorbitophila, an interspecies yeast hybrid reveals early steps of genome resolution following polyploidization.</title>
        <authorList>
            <person name="Leh Louis V."/>
            <person name="Despons L."/>
            <person name="Friedrich A."/>
            <person name="Martin T."/>
            <person name="Durrens P."/>
            <person name="Casaregola S."/>
            <person name="Neuveglise C."/>
            <person name="Fairhead C."/>
            <person name="Marck C."/>
            <person name="Cruz J.A."/>
            <person name="Straub M.L."/>
            <person name="Kugler V."/>
            <person name="Sacerdot C."/>
            <person name="Uzunov Z."/>
            <person name="Thierry A."/>
            <person name="Weiss S."/>
            <person name="Bleykasten C."/>
            <person name="De Montigny J."/>
            <person name="Jacques N."/>
            <person name="Jung P."/>
            <person name="Lemaire M."/>
            <person name="Mallet S."/>
            <person name="Morel G."/>
            <person name="Richard G.F."/>
            <person name="Sarkar A."/>
            <person name="Savel G."/>
            <person name="Schacherer J."/>
            <person name="Seret M.L."/>
            <person name="Talla E."/>
            <person name="Samson G."/>
            <person name="Jubin C."/>
            <person name="Poulain J."/>
            <person name="Vacherie B."/>
            <person name="Barbe V."/>
            <person name="Pelletier E."/>
            <person name="Sherman D.J."/>
            <person name="Westhof E."/>
            <person name="Weissenbach J."/>
            <person name="Baret P.V."/>
            <person name="Wincker P."/>
            <person name="Gaillardin C."/>
            <person name="Dujon B."/>
            <person name="Souciet J.L."/>
        </authorList>
    </citation>
    <scope>NUCLEOTIDE SEQUENCE [LARGE SCALE GENOMIC DNA]</scope>
    <source>
        <strain evidence="22">ATCC MYA-4447 / BCRC 22081 / CBS 7064 / NBRC 10061 / NRRL Y-12695</strain>
    </source>
</reference>
<dbReference type="PROSITE" id="PS51480">
    <property type="entry name" value="DHAL"/>
    <property type="match status" value="1"/>
</dbReference>
<keyword evidence="6" id="KW-0808">Transferase</keyword>
<keyword evidence="8" id="KW-0418">Kinase</keyword>
<evidence type="ECO:0000313" key="22">
    <source>
        <dbReference type="Proteomes" id="UP000005222"/>
    </source>
</evidence>
<feature type="binding site" evidence="18">
    <location>
        <position position="148"/>
    </location>
    <ligand>
        <name>substrate</name>
    </ligand>
</feature>
<keyword evidence="9" id="KW-0319">Glycerol metabolism</keyword>
<evidence type="ECO:0000256" key="5">
    <source>
        <dbReference type="ARBA" id="ARBA00012110"/>
    </source>
</evidence>
<evidence type="ECO:0000256" key="6">
    <source>
        <dbReference type="ARBA" id="ARBA00022679"/>
    </source>
</evidence>
<keyword evidence="10" id="KW-0067">ATP-binding</keyword>
<dbReference type="PROSITE" id="PS51481">
    <property type="entry name" value="DHAK"/>
    <property type="match status" value="1"/>
</dbReference>
<dbReference type="OMA" id="ALNMNGF"/>
<evidence type="ECO:0000256" key="2">
    <source>
        <dbReference type="ARBA" id="ARBA00004778"/>
    </source>
</evidence>
<feature type="active site" description="Tele-hemiaminal-histidine intermediate" evidence="17">
    <location>
        <position position="258"/>
    </location>
</feature>
<evidence type="ECO:0000256" key="16">
    <source>
        <dbReference type="ARBA" id="ARBA00083754"/>
    </source>
</evidence>
<evidence type="ECO:0000256" key="18">
    <source>
        <dbReference type="PIRSR" id="PIRSR612734-2"/>
    </source>
</evidence>
<dbReference type="EMBL" id="FO082055">
    <property type="protein sequence ID" value="CCE79170.1"/>
    <property type="molecule type" value="Genomic_DNA"/>
</dbReference>
<dbReference type="PANTHER" id="PTHR28629:SF14">
    <property type="entry name" value="DIHYDROXYACETONE KINASE 1"/>
    <property type="match status" value="1"/>
</dbReference>
<dbReference type="GO" id="GO:0061610">
    <property type="term" value="P:glycerol to glycerone phosphate metabolic process"/>
    <property type="evidence" value="ECO:0007669"/>
    <property type="project" value="EnsemblFungi"/>
</dbReference>
<dbReference type="InParanoid" id="G8YMK2"/>
<keyword evidence="22" id="KW-1185">Reference proteome</keyword>
<evidence type="ECO:0000256" key="4">
    <source>
        <dbReference type="ARBA" id="ARBA00012107"/>
    </source>
</evidence>
<dbReference type="FunCoup" id="G8YMK2">
    <property type="interactions" value="809"/>
</dbReference>
<evidence type="ECO:0000313" key="21">
    <source>
        <dbReference type="EMBL" id="CCE79170.1"/>
    </source>
</evidence>
<dbReference type="eggNOG" id="KOG2426">
    <property type="taxonomic scope" value="Eukaryota"/>
</dbReference>
<name>G8YMK2_PICSO</name>
<dbReference type="SMART" id="SM01120">
    <property type="entry name" value="Dak2"/>
    <property type="match status" value="1"/>
</dbReference>
<comment type="catalytic activity">
    <reaction evidence="11">
        <text>D-glyceraldehyde + ATP = D-glyceraldehyde 3-phosphate + ADP + H(+)</text>
        <dbReference type="Rhea" id="RHEA:13941"/>
        <dbReference type="ChEBI" id="CHEBI:15378"/>
        <dbReference type="ChEBI" id="CHEBI:17378"/>
        <dbReference type="ChEBI" id="CHEBI:30616"/>
        <dbReference type="ChEBI" id="CHEBI:59776"/>
        <dbReference type="ChEBI" id="CHEBI:456216"/>
        <dbReference type="EC" id="2.7.1.28"/>
    </reaction>
</comment>
<feature type="domain" description="DhaL" evidence="19">
    <location>
        <begin position="423"/>
        <end position="618"/>
    </location>
</feature>
<dbReference type="Proteomes" id="UP000005222">
    <property type="component" value="Chromosome E"/>
</dbReference>
<comment type="pathway">
    <text evidence="2">Polyol metabolism; glycerol fermentation; glycerone phosphate from glycerol (oxidative route): step 2/2.</text>
</comment>
<dbReference type="SUPFAM" id="SSF101473">
    <property type="entry name" value="DhaL-like"/>
    <property type="match status" value="1"/>
</dbReference>
<dbReference type="GO" id="GO:0005829">
    <property type="term" value="C:cytosol"/>
    <property type="evidence" value="ECO:0007669"/>
    <property type="project" value="TreeGrafter"/>
</dbReference>
<evidence type="ECO:0000259" key="19">
    <source>
        <dbReference type="PROSITE" id="PS51480"/>
    </source>
</evidence>
<evidence type="ECO:0000256" key="1">
    <source>
        <dbReference type="ARBA" id="ARBA00003264"/>
    </source>
</evidence>
<dbReference type="InterPro" id="IPR004007">
    <property type="entry name" value="DhaL_dom"/>
</dbReference>
<feature type="domain" description="DhaK" evidence="20">
    <location>
        <begin position="47"/>
        <end position="390"/>
    </location>
</feature>
<feature type="binding site" evidence="18">
    <location>
        <begin position="91"/>
        <end position="94"/>
    </location>
    <ligand>
        <name>substrate</name>
    </ligand>
</feature>
<dbReference type="SUPFAM" id="SSF82549">
    <property type="entry name" value="DAK1/DegV-like"/>
    <property type="match status" value="1"/>
</dbReference>